<dbReference type="Pfam" id="PF17293">
    <property type="entry name" value="Arm-DNA-bind_5"/>
    <property type="match status" value="1"/>
</dbReference>
<gene>
    <name evidence="2" type="ORF">HDF22_000470</name>
</gene>
<accession>A0A841J582</accession>
<dbReference type="AlphaFoldDB" id="A0A841J582"/>
<dbReference type="RefSeq" id="WP_183585388.1">
    <property type="nucleotide sequence ID" value="NZ_JACHCA010000001.1"/>
</dbReference>
<protein>
    <recommendedName>
        <fullName evidence="1">Arm DNA-binding domain-containing protein</fullName>
    </recommendedName>
</protein>
<evidence type="ECO:0000313" key="2">
    <source>
        <dbReference type="EMBL" id="MBB6126369.1"/>
    </source>
</evidence>
<dbReference type="EMBL" id="JACHCA010000001">
    <property type="protein sequence ID" value="MBB6126369.1"/>
    <property type="molecule type" value="Genomic_DNA"/>
</dbReference>
<comment type="caution">
    <text evidence="2">The sequence shown here is derived from an EMBL/GenBank/DDBJ whole genome shotgun (WGS) entry which is preliminary data.</text>
</comment>
<evidence type="ECO:0000259" key="1">
    <source>
        <dbReference type="Pfam" id="PF17293"/>
    </source>
</evidence>
<dbReference type="Proteomes" id="UP000548326">
    <property type="component" value="Unassembled WGS sequence"/>
</dbReference>
<proteinExistence type="predicted"/>
<name>A0A841J582_9SPHI</name>
<organism evidence="2 3">
    <name type="scientific">Mucilaginibacter lappiensis</name>
    <dbReference type="NCBI Taxonomy" id="354630"/>
    <lineage>
        <taxon>Bacteria</taxon>
        <taxon>Pseudomonadati</taxon>
        <taxon>Bacteroidota</taxon>
        <taxon>Sphingobacteriia</taxon>
        <taxon>Sphingobacteriales</taxon>
        <taxon>Sphingobacteriaceae</taxon>
        <taxon>Mucilaginibacter</taxon>
    </lineage>
</organism>
<evidence type="ECO:0000313" key="3">
    <source>
        <dbReference type="Proteomes" id="UP000548326"/>
    </source>
</evidence>
<sequence length="129" mass="14262">MKALTSFGISFKVRSDREKDGKAPLQATITVNGQKTFLTLPRKIPVKNWNPDRALAKANTSEGRKINNYIEEVRQTIGECYQDLQLQRKVISNDTSVSKSTQLDYAVPPSKISSLSSGTFVGMVADNPD</sequence>
<feature type="domain" description="Arm DNA-binding" evidence="1">
    <location>
        <begin position="13"/>
        <end position="94"/>
    </location>
</feature>
<reference evidence="2 3" key="1">
    <citation type="submission" date="2020-08" db="EMBL/GenBank/DDBJ databases">
        <title>Genomic Encyclopedia of Type Strains, Phase IV (KMG-V): Genome sequencing to study the core and pangenomes of soil and plant-associated prokaryotes.</title>
        <authorList>
            <person name="Whitman W."/>
        </authorList>
    </citation>
    <scope>NUCLEOTIDE SEQUENCE [LARGE SCALE GENOMIC DNA]</scope>
    <source>
        <strain evidence="2 3">MP601</strain>
    </source>
</reference>
<dbReference type="InterPro" id="IPR035386">
    <property type="entry name" value="Arm-DNA-bind_5"/>
</dbReference>